<dbReference type="EMBL" id="RKLT01000001">
    <property type="protein sequence ID" value="MBX0293260.1"/>
    <property type="molecule type" value="Genomic_DNA"/>
</dbReference>
<dbReference type="AlphaFoldDB" id="A0AAW4P6B8"/>
<evidence type="ECO:0000256" key="1">
    <source>
        <dbReference type="SAM" id="MobiDB-lite"/>
    </source>
</evidence>
<sequence>MAADKLTEVRGESLAVHGGDESDNSATTAGIKLPDSVSGGKHNGQKLAVGLGSARTTKAITPFPRGRLRGRGDTAGKKRPS</sequence>
<dbReference type="RefSeq" id="WP_220577992.1">
    <property type="nucleotide sequence ID" value="NZ_RKLT01000001.1"/>
</dbReference>
<keyword evidence="3" id="KW-1185">Reference proteome</keyword>
<evidence type="ECO:0000313" key="2">
    <source>
        <dbReference type="EMBL" id="MBX0293260.1"/>
    </source>
</evidence>
<evidence type="ECO:0000313" key="3">
    <source>
        <dbReference type="Proteomes" id="UP001430455"/>
    </source>
</evidence>
<proteinExistence type="predicted"/>
<organism evidence="2 3">
    <name type="scientific">Haloarcula nitratireducens</name>
    <dbReference type="NCBI Taxonomy" id="2487749"/>
    <lineage>
        <taxon>Archaea</taxon>
        <taxon>Methanobacteriati</taxon>
        <taxon>Methanobacteriota</taxon>
        <taxon>Stenosarchaea group</taxon>
        <taxon>Halobacteria</taxon>
        <taxon>Halobacteriales</taxon>
        <taxon>Haloarculaceae</taxon>
        <taxon>Haloarcula</taxon>
    </lineage>
</organism>
<accession>A0AAW4P6B8</accession>
<name>A0AAW4P6B8_9EURY</name>
<reference evidence="2 3" key="1">
    <citation type="submission" date="2021-06" db="EMBL/GenBank/DDBJ databases">
        <title>Halomicroarcula sp. a new haloarchaeum isolated from saline soil.</title>
        <authorList>
            <person name="Duran-Viseras A."/>
            <person name="Sanchez-Porro C."/>
            <person name="Ventosa A."/>
        </authorList>
    </citation>
    <scope>NUCLEOTIDE SEQUENCE [LARGE SCALE GENOMIC DNA]</scope>
    <source>
        <strain evidence="2 3">F27</strain>
    </source>
</reference>
<feature type="non-terminal residue" evidence="2">
    <location>
        <position position="81"/>
    </location>
</feature>
<feature type="region of interest" description="Disordered" evidence="1">
    <location>
        <begin position="1"/>
        <end position="81"/>
    </location>
</feature>
<feature type="compositionally biased region" description="Basic and acidic residues" evidence="1">
    <location>
        <begin position="1"/>
        <end position="11"/>
    </location>
</feature>
<protein>
    <submittedName>
        <fullName evidence="2">Uncharacterized protein</fullName>
    </submittedName>
</protein>
<comment type="caution">
    <text evidence="2">The sequence shown here is derived from an EMBL/GenBank/DDBJ whole genome shotgun (WGS) entry which is preliminary data.</text>
</comment>
<gene>
    <name evidence="2" type="ORF">EGH23_00005</name>
</gene>
<dbReference type="Proteomes" id="UP001430455">
    <property type="component" value="Unassembled WGS sequence"/>
</dbReference>
<feature type="compositionally biased region" description="Basic and acidic residues" evidence="1">
    <location>
        <begin position="70"/>
        <end position="81"/>
    </location>
</feature>